<reference evidence="1" key="1">
    <citation type="submission" date="2021-01" db="EMBL/GenBank/DDBJ databases">
        <title>Modified the classification status of verrucomicrobia.</title>
        <authorList>
            <person name="Feng X."/>
        </authorList>
    </citation>
    <scope>NUCLEOTIDE SEQUENCE</scope>
    <source>
        <strain evidence="1">KCTC 12986</strain>
    </source>
</reference>
<evidence type="ECO:0000313" key="2">
    <source>
        <dbReference type="Proteomes" id="UP000604083"/>
    </source>
</evidence>
<dbReference type="AlphaFoldDB" id="A0A934RRP5"/>
<dbReference type="Proteomes" id="UP000604083">
    <property type="component" value="Unassembled WGS sequence"/>
</dbReference>
<name>A0A934RRP5_9BACT</name>
<gene>
    <name evidence="1" type="ORF">JIN78_16780</name>
</gene>
<organism evidence="1 2">
    <name type="scientific">Roseibacillus ishigakijimensis</name>
    <dbReference type="NCBI Taxonomy" id="454146"/>
    <lineage>
        <taxon>Bacteria</taxon>
        <taxon>Pseudomonadati</taxon>
        <taxon>Verrucomicrobiota</taxon>
        <taxon>Verrucomicrobiia</taxon>
        <taxon>Verrucomicrobiales</taxon>
        <taxon>Verrucomicrobiaceae</taxon>
        <taxon>Roseibacillus</taxon>
    </lineage>
</organism>
<dbReference type="EMBL" id="JAENIO010000116">
    <property type="protein sequence ID" value="MBK1835720.1"/>
    <property type="molecule type" value="Genomic_DNA"/>
</dbReference>
<sequence length="153" mass="16939">MTLPLFHESVVEAPNGKSISIQNAGEHHMGAEHVEFIPSEPICGVKRFFTTNGRLFFNAEDDCFYLFDSCMIIRVNANSWKATCAGRPYPLYFGSVSVSDSNLNMDLYSGSGGRESHSKPLDEIDWTDGLGSASKGVLPSAYKPWVDEQEPLR</sequence>
<keyword evidence="2" id="KW-1185">Reference proteome</keyword>
<evidence type="ECO:0000313" key="1">
    <source>
        <dbReference type="EMBL" id="MBK1835720.1"/>
    </source>
</evidence>
<protein>
    <submittedName>
        <fullName evidence="1">Uncharacterized protein</fullName>
    </submittedName>
</protein>
<comment type="caution">
    <text evidence="1">The sequence shown here is derived from an EMBL/GenBank/DDBJ whole genome shotgun (WGS) entry which is preliminary data.</text>
</comment>
<accession>A0A934RRP5</accession>
<proteinExistence type="predicted"/>
<dbReference type="RefSeq" id="WP_200393155.1">
    <property type="nucleotide sequence ID" value="NZ_JAENIO010000116.1"/>
</dbReference>